<name>A0A812VXY9_SYMPI</name>
<reference evidence="3" key="1">
    <citation type="submission" date="2021-02" db="EMBL/GenBank/DDBJ databases">
        <authorList>
            <person name="Dougan E. K."/>
            <person name="Rhodes N."/>
            <person name="Thang M."/>
            <person name="Chan C."/>
        </authorList>
    </citation>
    <scope>NUCLEOTIDE SEQUENCE</scope>
</reference>
<dbReference type="SUPFAM" id="SSF63829">
    <property type="entry name" value="Calcium-dependent phosphotriesterase"/>
    <property type="match status" value="1"/>
</dbReference>
<evidence type="ECO:0000313" key="3">
    <source>
        <dbReference type="EMBL" id="CAE7658815.1"/>
    </source>
</evidence>
<gene>
    <name evidence="3" type="ORF">SPIL2461_LOCUS17798</name>
</gene>
<dbReference type="Pfam" id="PF01436">
    <property type="entry name" value="NHL"/>
    <property type="match status" value="1"/>
</dbReference>
<evidence type="ECO:0000256" key="2">
    <source>
        <dbReference type="SAM" id="MobiDB-lite"/>
    </source>
</evidence>
<accession>A0A812VXY9</accession>
<dbReference type="Gene3D" id="2.120.10.30">
    <property type="entry name" value="TolB, C-terminal domain"/>
    <property type="match status" value="1"/>
</dbReference>
<evidence type="ECO:0000256" key="1">
    <source>
        <dbReference type="ARBA" id="ARBA00022737"/>
    </source>
</evidence>
<dbReference type="InterPro" id="IPR001258">
    <property type="entry name" value="NHL_repeat"/>
</dbReference>
<dbReference type="EMBL" id="CAJNIZ010043388">
    <property type="protein sequence ID" value="CAE7658815.1"/>
    <property type="molecule type" value="Genomic_DNA"/>
</dbReference>
<dbReference type="Proteomes" id="UP000649617">
    <property type="component" value="Unassembled WGS sequence"/>
</dbReference>
<organism evidence="3 4">
    <name type="scientific">Symbiodinium pilosum</name>
    <name type="common">Dinoflagellate</name>
    <dbReference type="NCBI Taxonomy" id="2952"/>
    <lineage>
        <taxon>Eukaryota</taxon>
        <taxon>Sar</taxon>
        <taxon>Alveolata</taxon>
        <taxon>Dinophyceae</taxon>
        <taxon>Suessiales</taxon>
        <taxon>Symbiodiniaceae</taxon>
        <taxon>Symbiodinium</taxon>
    </lineage>
</organism>
<dbReference type="InterPro" id="IPR011042">
    <property type="entry name" value="6-blade_b-propeller_TolB-like"/>
</dbReference>
<protein>
    <submittedName>
        <fullName evidence="3">Uncharacterized protein</fullName>
    </submittedName>
</protein>
<keyword evidence="1" id="KW-0677">Repeat</keyword>
<comment type="caution">
    <text evidence="3">The sequence shown here is derived from an EMBL/GenBank/DDBJ whole genome shotgun (WGS) entry which is preliminary data.</text>
</comment>
<proteinExistence type="predicted"/>
<sequence length="97" mass="10517">MKVRCHQGSSTSCDQGKGGARDNSVYRFARQGMMTQLQGLVYVMAGRESQAGFGGDQGSAWITQLNRPSGLGVNPMTKDVYVADSGNNRIRLIFSQI</sequence>
<evidence type="ECO:0000313" key="4">
    <source>
        <dbReference type="Proteomes" id="UP000649617"/>
    </source>
</evidence>
<feature type="region of interest" description="Disordered" evidence="2">
    <location>
        <begin position="1"/>
        <end position="20"/>
    </location>
</feature>
<feature type="non-terminal residue" evidence="3">
    <location>
        <position position="97"/>
    </location>
</feature>
<dbReference type="AlphaFoldDB" id="A0A812VXY9"/>
<keyword evidence="4" id="KW-1185">Reference proteome</keyword>